<protein>
    <submittedName>
        <fullName evidence="2">Uncharacterized protein</fullName>
    </submittedName>
</protein>
<dbReference type="AlphaFoldDB" id="A0A1Y2J6M1"/>
<evidence type="ECO:0000313" key="2">
    <source>
        <dbReference type="EMBL" id="OSD07872.1"/>
    </source>
</evidence>
<sequence length="242" mass="26081">MNHQTDSLSPCMCANCSNRTRRSVLSAAMDCDGVGGVTRTSTAPEPSEASLNRCGTDGEIMTFTVEPEWLTESAPVPVLGKRGVSSSGSGEPSTLSAGSPPYVSCSGEALLKTFLRMPMGNTALVPLSRSFSDAAAACFWRSSSWRCWARASAAGRERQTTTTVETSIAVRTRRMRTRPTMTPVALQVSHRPRRKHSFSETYQGSGGGERRAACGQEEEGRRDPVLLAPSHRLVCAAHRGWQ</sequence>
<keyword evidence="3" id="KW-1185">Reference proteome</keyword>
<reference evidence="2 3" key="1">
    <citation type="journal article" date="2015" name="Biotechnol. Biofuels">
        <title>Enhanced degradation of softwood versus hardwood by the white-rot fungus Pycnoporus coccineus.</title>
        <authorList>
            <person name="Couturier M."/>
            <person name="Navarro D."/>
            <person name="Chevret D."/>
            <person name="Henrissat B."/>
            <person name="Piumi F."/>
            <person name="Ruiz-Duenas F.J."/>
            <person name="Martinez A.T."/>
            <person name="Grigoriev I.V."/>
            <person name="Riley R."/>
            <person name="Lipzen A."/>
            <person name="Berrin J.G."/>
            <person name="Master E.R."/>
            <person name="Rosso M.N."/>
        </authorList>
    </citation>
    <scope>NUCLEOTIDE SEQUENCE [LARGE SCALE GENOMIC DNA]</scope>
    <source>
        <strain evidence="2 3">BRFM310</strain>
    </source>
</reference>
<dbReference type="Proteomes" id="UP000193067">
    <property type="component" value="Unassembled WGS sequence"/>
</dbReference>
<evidence type="ECO:0000313" key="3">
    <source>
        <dbReference type="Proteomes" id="UP000193067"/>
    </source>
</evidence>
<feature type="region of interest" description="Disordered" evidence="1">
    <location>
        <begin position="81"/>
        <end position="100"/>
    </location>
</feature>
<feature type="compositionally biased region" description="Low complexity" evidence="1">
    <location>
        <begin position="83"/>
        <end position="96"/>
    </location>
</feature>
<gene>
    <name evidence="2" type="ORF">PYCCODRAFT_360669</name>
</gene>
<organism evidence="2 3">
    <name type="scientific">Trametes coccinea (strain BRFM310)</name>
    <name type="common">Pycnoporus coccineus</name>
    <dbReference type="NCBI Taxonomy" id="1353009"/>
    <lineage>
        <taxon>Eukaryota</taxon>
        <taxon>Fungi</taxon>
        <taxon>Dikarya</taxon>
        <taxon>Basidiomycota</taxon>
        <taxon>Agaricomycotina</taxon>
        <taxon>Agaricomycetes</taxon>
        <taxon>Polyporales</taxon>
        <taxon>Polyporaceae</taxon>
        <taxon>Trametes</taxon>
    </lineage>
</organism>
<name>A0A1Y2J6M1_TRAC3</name>
<proteinExistence type="predicted"/>
<accession>A0A1Y2J6M1</accession>
<feature type="compositionally biased region" description="Basic and acidic residues" evidence="1">
    <location>
        <begin position="208"/>
        <end position="222"/>
    </location>
</feature>
<feature type="region of interest" description="Disordered" evidence="1">
    <location>
        <begin position="191"/>
        <end position="222"/>
    </location>
</feature>
<evidence type="ECO:0000256" key="1">
    <source>
        <dbReference type="SAM" id="MobiDB-lite"/>
    </source>
</evidence>
<dbReference type="OrthoDB" id="10643148at2759"/>
<dbReference type="EMBL" id="KZ084087">
    <property type="protein sequence ID" value="OSD07872.1"/>
    <property type="molecule type" value="Genomic_DNA"/>
</dbReference>